<evidence type="ECO:0000256" key="1">
    <source>
        <dbReference type="SAM" id="MobiDB-lite"/>
    </source>
</evidence>
<dbReference type="EMBL" id="MLYP01000015">
    <property type="protein sequence ID" value="OIJ97729.1"/>
    <property type="molecule type" value="Genomic_DNA"/>
</dbReference>
<sequence length="136" mass="15561">MCPWDSRSTGCDRPGRDERRDKRGQRTRRGQPWRPCGGDRGGWSSTGRPLPTTTDHRKVGHLWKTAKYGTEVKVDDPWGFGRSLERATSCPPPRHNFVTLPRIRSESPAFDLHHPLNEWKSAPPVRPGRFGRLRSP</sequence>
<comment type="caution">
    <text evidence="2">The sequence shown here is derived from an EMBL/GenBank/DDBJ whole genome shotgun (WGS) entry which is preliminary data.</text>
</comment>
<dbReference type="InterPro" id="IPR036927">
    <property type="entry name" value="Cyt_c_oxase-like_su1_sf"/>
</dbReference>
<feature type="compositionally biased region" description="Basic residues" evidence="1">
    <location>
        <begin position="22"/>
        <end position="31"/>
    </location>
</feature>
<dbReference type="Gene3D" id="1.20.210.10">
    <property type="entry name" value="Cytochrome c oxidase-like, subunit I domain"/>
    <property type="match status" value="1"/>
</dbReference>
<evidence type="ECO:0000313" key="2">
    <source>
        <dbReference type="EMBL" id="OIJ97729.1"/>
    </source>
</evidence>
<reference evidence="2 3" key="1">
    <citation type="submission" date="2016-10" db="EMBL/GenBank/DDBJ databases">
        <title>Genome sequence of Streptomyces sp. MUSC 93.</title>
        <authorList>
            <person name="Lee L.-H."/>
            <person name="Ser H.-L."/>
            <person name="Law J.W.-F."/>
        </authorList>
    </citation>
    <scope>NUCLEOTIDE SEQUENCE [LARGE SCALE GENOMIC DNA]</scope>
    <source>
        <strain evidence="2 3">MUSC 93</strain>
    </source>
</reference>
<feature type="region of interest" description="Disordered" evidence="1">
    <location>
        <begin position="1"/>
        <end position="58"/>
    </location>
</feature>
<feature type="compositionally biased region" description="Polar residues" evidence="1">
    <location>
        <begin position="43"/>
        <end position="53"/>
    </location>
</feature>
<proteinExistence type="predicted"/>
<dbReference type="Proteomes" id="UP000179935">
    <property type="component" value="Unassembled WGS sequence"/>
</dbReference>
<protein>
    <recommendedName>
        <fullName evidence="4">Cytochrome oxidase subunit I profile domain-containing protein</fullName>
    </recommendedName>
</protein>
<evidence type="ECO:0008006" key="4">
    <source>
        <dbReference type="Google" id="ProtNLM"/>
    </source>
</evidence>
<organism evidence="2 3">
    <name type="scientific">Streptomyces colonosanans</name>
    <dbReference type="NCBI Taxonomy" id="1428652"/>
    <lineage>
        <taxon>Bacteria</taxon>
        <taxon>Bacillati</taxon>
        <taxon>Actinomycetota</taxon>
        <taxon>Actinomycetes</taxon>
        <taxon>Kitasatosporales</taxon>
        <taxon>Streptomycetaceae</taxon>
        <taxon>Streptomyces</taxon>
    </lineage>
</organism>
<dbReference type="AlphaFoldDB" id="A0A1S2PV81"/>
<name>A0A1S2PV81_9ACTN</name>
<gene>
    <name evidence="2" type="ORF">BIV24_06870</name>
</gene>
<dbReference type="SUPFAM" id="SSF81442">
    <property type="entry name" value="Cytochrome c oxidase subunit I-like"/>
    <property type="match status" value="1"/>
</dbReference>
<keyword evidence="3" id="KW-1185">Reference proteome</keyword>
<feature type="region of interest" description="Disordered" evidence="1">
    <location>
        <begin position="115"/>
        <end position="136"/>
    </location>
</feature>
<dbReference type="STRING" id="1428652.BIV24_06870"/>
<evidence type="ECO:0000313" key="3">
    <source>
        <dbReference type="Proteomes" id="UP000179935"/>
    </source>
</evidence>
<accession>A0A1S2PV81</accession>
<dbReference type="OrthoDB" id="5197932at2"/>